<dbReference type="Gene3D" id="1.10.420.10">
    <property type="entry name" value="Peroxidase, domain 2"/>
    <property type="match status" value="1"/>
</dbReference>
<dbReference type="InterPro" id="IPR002016">
    <property type="entry name" value="Haem_peroxidase"/>
</dbReference>
<dbReference type="InParanoid" id="A0A2G5DGI0"/>
<evidence type="ECO:0000259" key="3">
    <source>
        <dbReference type="PROSITE" id="PS50873"/>
    </source>
</evidence>
<protein>
    <recommendedName>
        <fullName evidence="3">Plant heme peroxidase family profile domain-containing protein</fullName>
    </recommendedName>
</protein>
<dbReference type="GO" id="GO:0004601">
    <property type="term" value="F:peroxidase activity"/>
    <property type="evidence" value="ECO:0007669"/>
    <property type="project" value="InterPro"/>
</dbReference>
<dbReference type="EMBL" id="KZ305037">
    <property type="protein sequence ID" value="PIA42626.1"/>
    <property type="molecule type" value="Genomic_DNA"/>
</dbReference>
<proteinExistence type="inferred from homology"/>
<dbReference type="InterPro" id="IPR010255">
    <property type="entry name" value="Haem_peroxidase_sf"/>
</dbReference>
<keyword evidence="5" id="KW-1185">Reference proteome</keyword>
<evidence type="ECO:0000256" key="2">
    <source>
        <dbReference type="SAM" id="MobiDB-lite"/>
    </source>
</evidence>
<evidence type="ECO:0000313" key="4">
    <source>
        <dbReference type="EMBL" id="PIA42626.1"/>
    </source>
</evidence>
<dbReference type="OrthoDB" id="642536at2759"/>
<evidence type="ECO:0000256" key="1">
    <source>
        <dbReference type="RuleBase" id="RU004241"/>
    </source>
</evidence>
<feature type="domain" description="Plant heme peroxidase family profile" evidence="3">
    <location>
        <begin position="257"/>
        <end position="394"/>
    </location>
</feature>
<dbReference type="PROSITE" id="PS50873">
    <property type="entry name" value="PEROXIDASE_4"/>
    <property type="match status" value="1"/>
</dbReference>
<dbReference type="InterPro" id="IPR050942">
    <property type="entry name" value="F-box_BR-signaling"/>
</dbReference>
<accession>A0A2G5DGI0</accession>
<name>A0A2G5DGI0_AQUCA</name>
<dbReference type="SUPFAM" id="SSF48113">
    <property type="entry name" value="Heme-dependent peroxidases"/>
    <property type="match status" value="1"/>
</dbReference>
<feature type="region of interest" description="Disordered" evidence="2">
    <location>
        <begin position="288"/>
        <end position="313"/>
    </location>
</feature>
<dbReference type="STRING" id="218851.A0A2G5DGI0"/>
<reference evidence="4 5" key="1">
    <citation type="submission" date="2017-09" db="EMBL/GenBank/DDBJ databases">
        <title>WGS assembly of Aquilegia coerulea Goldsmith.</title>
        <authorList>
            <person name="Hodges S."/>
            <person name="Kramer E."/>
            <person name="Nordborg M."/>
            <person name="Tomkins J."/>
            <person name="Borevitz J."/>
            <person name="Derieg N."/>
            <person name="Yan J."/>
            <person name="Mihaltcheva S."/>
            <person name="Hayes R.D."/>
            <person name="Rokhsar D."/>
        </authorList>
    </citation>
    <scope>NUCLEOTIDE SEQUENCE [LARGE SCALE GENOMIC DNA]</scope>
    <source>
        <strain evidence="5">cv. Goldsmith</strain>
    </source>
</reference>
<evidence type="ECO:0000313" key="5">
    <source>
        <dbReference type="Proteomes" id="UP000230069"/>
    </source>
</evidence>
<sequence>MSSSSTTSDMSWQYIFKAAVFQFPHQDLKQYDNHNQFLVFIIHGVHKNLAYCRSGDAFWTGVAFPDTSSSSQDQLDILQLNDQFYSVDSHGSIWLLCDVASGAPNPTTAIPFASPPPMSEQLKNRCESMFSLIEMGGELHVAVRFQRRKTRKTCLIEIFKCDLSTHEWQKLKTLGDYALFLGTGTSISVKASEFSACNCEPGYIYFCYADYNYPSVHAPPDIGIINVDRHEIEYLNVGDKRTRRFSLPAWVTPKLLIGVAHCQFFRSRLYNFSGTGLPDPSLEPESLHLMRSRRQSSDDSKSHTEEPGVSMGYDGATGPVFGTNYNNTLVLGKGILHADQQLMAGEGTASWVEAYASDESLFRRDFAQVMMKLSSLRVLTKPLGQIRLNCSRVA</sequence>
<dbReference type="PANTHER" id="PTHR44259:SF108">
    <property type="entry name" value="F-BOX PROTEIN SKIP23-LIKE"/>
    <property type="match status" value="1"/>
</dbReference>
<dbReference type="PANTHER" id="PTHR44259">
    <property type="entry name" value="OS07G0183000 PROTEIN-RELATED"/>
    <property type="match status" value="1"/>
</dbReference>
<dbReference type="InterPro" id="IPR005174">
    <property type="entry name" value="KIB1-4_b-propeller"/>
</dbReference>
<dbReference type="Pfam" id="PF00141">
    <property type="entry name" value="peroxidase"/>
    <property type="match status" value="1"/>
</dbReference>
<dbReference type="Proteomes" id="UP000230069">
    <property type="component" value="Unassembled WGS sequence"/>
</dbReference>
<organism evidence="4 5">
    <name type="scientific">Aquilegia coerulea</name>
    <name type="common">Rocky mountain columbine</name>
    <dbReference type="NCBI Taxonomy" id="218851"/>
    <lineage>
        <taxon>Eukaryota</taxon>
        <taxon>Viridiplantae</taxon>
        <taxon>Streptophyta</taxon>
        <taxon>Embryophyta</taxon>
        <taxon>Tracheophyta</taxon>
        <taxon>Spermatophyta</taxon>
        <taxon>Magnoliopsida</taxon>
        <taxon>Ranunculales</taxon>
        <taxon>Ranunculaceae</taxon>
        <taxon>Thalictroideae</taxon>
        <taxon>Aquilegia</taxon>
    </lineage>
</organism>
<dbReference type="AlphaFoldDB" id="A0A2G5DGI0"/>
<dbReference type="GO" id="GO:0006979">
    <property type="term" value="P:response to oxidative stress"/>
    <property type="evidence" value="ECO:0007669"/>
    <property type="project" value="InterPro"/>
</dbReference>
<dbReference type="GO" id="GO:0020037">
    <property type="term" value="F:heme binding"/>
    <property type="evidence" value="ECO:0007669"/>
    <property type="project" value="InterPro"/>
</dbReference>
<comment type="similarity">
    <text evidence="1">Belongs to the peroxidase family.</text>
</comment>
<dbReference type="Pfam" id="PF03478">
    <property type="entry name" value="Beta-prop_KIB1-4"/>
    <property type="match status" value="1"/>
</dbReference>
<feature type="compositionally biased region" description="Basic and acidic residues" evidence="2">
    <location>
        <begin position="295"/>
        <end position="306"/>
    </location>
</feature>
<gene>
    <name evidence="4" type="ORF">AQUCO_02000221v1</name>
</gene>